<dbReference type="GO" id="GO:0000978">
    <property type="term" value="F:RNA polymerase II cis-regulatory region sequence-specific DNA binding"/>
    <property type="evidence" value="ECO:0007669"/>
    <property type="project" value="TreeGrafter"/>
</dbReference>
<feature type="coiled-coil region" evidence="6">
    <location>
        <begin position="87"/>
        <end position="124"/>
    </location>
</feature>
<evidence type="ECO:0000256" key="5">
    <source>
        <dbReference type="ARBA" id="ARBA00023242"/>
    </source>
</evidence>
<dbReference type="STRING" id="3827.A0A1S2Z880"/>
<dbReference type="InterPro" id="IPR002100">
    <property type="entry name" value="TF_MADSbox"/>
</dbReference>
<keyword evidence="5" id="KW-0539">Nucleus</keyword>
<keyword evidence="8" id="KW-1185">Reference proteome</keyword>
<dbReference type="InterPro" id="IPR036879">
    <property type="entry name" value="TF_MADSbox_sf"/>
</dbReference>
<dbReference type="GeneID" id="101488629"/>
<dbReference type="AlphaFoldDB" id="A0A1S2Z880"/>
<dbReference type="Gene3D" id="3.40.1810.10">
    <property type="entry name" value="Transcription factor, MADS-box"/>
    <property type="match status" value="1"/>
</dbReference>
<evidence type="ECO:0000256" key="2">
    <source>
        <dbReference type="ARBA" id="ARBA00023015"/>
    </source>
</evidence>
<dbReference type="FunFam" id="3.40.1810.10:FF:000006">
    <property type="entry name" value="Agamous-like MADS-box protein AGL62"/>
    <property type="match status" value="1"/>
</dbReference>
<protein>
    <submittedName>
        <fullName evidence="9">Agamous-like MADS-box protein AGL62</fullName>
    </submittedName>
</protein>
<dbReference type="PANTHER" id="PTHR11945">
    <property type="entry name" value="MADS BOX PROTEIN"/>
    <property type="match status" value="1"/>
</dbReference>
<keyword evidence="2" id="KW-0805">Transcription regulation</keyword>
<dbReference type="OrthoDB" id="1898716at2759"/>
<organism evidence="8 9">
    <name type="scientific">Cicer arietinum</name>
    <name type="common">Chickpea</name>
    <name type="synonym">Garbanzo</name>
    <dbReference type="NCBI Taxonomy" id="3827"/>
    <lineage>
        <taxon>Eukaryota</taxon>
        <taxon>Viridiplantae</taxon>
        <taxon>Streptophyta</taxon>
        <taxon>Embryophyta</taxon>
        <taxon>Tracheophyta</taxon>
        <taxon>Spermatophyta</taxon>
        <taxon>Magnoliopsida</taxon>
        <taxon>eudicotyledons</taxon>
        <taxon>Gunneridae</taxon>
        <taxon>Pentapetalae</taxon>
        <taxon>rosids</taxon>
        <taxon>fabids</taxon>
        <taxon>Fabales</taxon>
        <taxon>Fabaceae</taxon>
        <taxon>Papilionoideae</taxon>
        <taxon>50 kb inversion clade</taxon>
        <taxon>NPAAA clade</taxon>
        <taxon>Hologalegina</taxon>
        <taxon>IRL clade</taxon>
        <taxon>Cicereae</taxon>
        <taxon>Cicer</taxon>
    </lineage>
</organism>
<dbReference type="PANTHER" id="PTHR11945:SF229">
    <property type="entry name" value="AGAMOUS-LIKE 55-RELATED"/>
    <property type="match status" value="1"/>
</dbReference>
<dbReference type="SUPFAM" id="SSF55455">
    <property type="entry name" value="SRF-like"/>
    <property type="match status" value="1"/>
</dbReference>
<dbReference type="PROSITE" id="PS50066">
    <property type="entry name" value="MADS_BOX_2"/>
    <property type="match status" value="1"/>
</dbReference>
<dbReference type="SMART" id="SM00432">
    <property type="entry name" value="MADS"/>
    <property type="match status" value="1"/>
</dbReference>
<dbReference type="Pfam" id="PF00319">
    <property type="entry name" value="SRF-TF"/>
    <property type="match status" value="1"/>
</dbReference>
<dbReference type="RefSeq" id="XP_004516817.1">
    <property type="nucleotide sequence ID" value="XM_004516760.3"/>
</dbReference>
<dbReference type="GO" id="GO:0046983">
    <property type="term" value="F:protein dimerization activity"/>
    <property type="evidence" value="ECO:0007669"/>
    <property type="project" value="InterPro"/>
</dbReference>
<evidence type="ECO:0000256" key="3">
    <source>
        <dbReference type="ARBA" id="ARBA00023125"/>
    </source>
</evidence>
<dbReference type="PRINTS" id="PR00404">
    <property type="entry name" value="MADSDOMAIN"/>
</dbReference>
<dbReference type="eggNOG" id="KOG0014">
    <property type="taxonomic scope" value="Eukaryota"/>
</dbReference>
<dbReference type="KEGG" id="cam:101488629"/>
<gene>
    <name evidence="9" type="primary">LOC101488629</name>
</gene>
<dbReference type="GO" id="GO:0000981">
    <property type="term" value="F:DNA-binding transcription factor activity, RNA polymerase II-specific"/>
    <property type="evidence" value="ECO:0007669"/>
    <property type="project" value="TreeGrafter"/>
</dbReference>
<evidence type="ECO:0000256" key="1">
    <source>
        <dbReference type="ARBA" id="ARBA00004123"/>
    </source>
</evidence>
<proteinExistence type="predicted"/>
<feature type="domain" description="MADS-box" evidence="7">
    <location>
        <begin position="1"/>
        <end position="61"/>
    </location>
</feature>
<reference evidence="9" key="1">
    <citation type="submission" date="2025-08" db="UniProtKB">
        <authorList>
            <consortium name="RefSeq"/>
        </authorList>
    </citation>
    <scope>IDENTIFICATION</scope>
    <source>
        <tissue evidence="9">Etiolated seedlings</tissue>
    </source>
</reference>
<keyword evidence="3" id="KW-0238">DNA-binding</keyword>
<dbReference type="PaxDb" id="3827-XP_004516817.1"/>
<sequence length="178" mass="20083">MGRRKIDIVKVKDPNTMQVTFSKRRSGLFKKANELAILCGVEVAIVVFSPGNKPYSFGHPSVDAIAIKFLQDEPIPNDVIGNSSSEFPNIENLNQQLNDVLAQLQEAQKESKVLDEVLKEYKATELSQLKELKNSFIELQDMVKTRLSDIDISECMILLAQKPVVGINKKVTKRKRRN</sequence>
<evidence type="ECO:0000313" key="9">
    <source>
        <dbReference type="RefSeq" id="XP_004516817.1"/>
    </source>
</evidence>
<keyword evidence="6" id="KW-0175">Coiled coil</keyword>
<accession>A0A1S2Z880</accession>
<name>A0A1S2Z880_CICAR</name>
<evidence type="ECO:0000259" key="7">
    <source>
        <dbReference type="PROSITE" id="PS50066"/>
    </source>
</evidence>
<evidence type="ECO:0000256" key="6">
    <source>
        <dbReference type="SAM" id="Coils"/>
    </source>
</evidence>
<evidence type="ECO:0000256" key="4">
    <source>
        <dbReference type="ARBA" id="ARBA00023163"/>
    </source>
</evidence>
<comment type="subcellular location">
    <subcellularLocation>
        <location evidence="1">Nucleus</location>
    </subcellularLocation>
</comment>
<keyword evidence="4" id="KW-0804">Transcription</keyword>
<dbReference type="GO" id="GO:0005634">
    <property type="term" value="C:nucleus"/>
    <property type="evidence" value="ECO:0007669"/>
    <property type="project" value="UniProtKB-SubCell"/>
</dbReference>
<dbReference type="Proteomes" id="UP000087171">
    <property type="component" value="Unplaced"/>
</dbReference>
<evidence type="ECO:0000313" key="8">
    <source>
        <dbReference type="Proteomes" id="UP000087171"/>
    </source>
</evidence>